<dbReference type="InterPro" id="IPR050546">
    <property type="entry name" value="Glycosyl_Hydrlase_16"/>
</dbReference>
<dbReference type="EC" id="3.2.1.6" evidence="4"/>
<dbReference type="PANTHER" id="PTHR10963">
    <property type="entry name" value="GLYCOSYL HYDROLASE-RELATED"/>
    <property type="match status" value="1"/>
</dbReference>
<dbReference type="Gene3D" id="2.60.120.200">
    <property type="match status" value="1"/>
</dbReference>
<name>A0AAD9DE56_9STRA</name>
<dbReference type="SUPFAM" id="SSF49899">
    <property type="entry name" value="Concanavalin A-like lectins/glucanases"/>
    <property type="match status" value="1"/>
</dbReference>
<evidence type="ECO:0000256" key="1">
    <source>
        <dbReference type="ARBA" id="ARBA00006865"/>
    </source>
</evidence>
<accession>A0AAD9DE56</accession>
<keyword evidence="5" id="KW-1185">Reference proteome</keyword>
<dbReference type="PROSITE" id="PS51762">
    <property type="entry name" value="GH16_2"/>
    <property type="match status" value="1"/>
</dbReference>
<evidence type="ECO:0000313" key="5">
    <source>
        <dbReference type="Proteomes" id="UP001224775"/>
    </source>
</evidence>
<evidence type="ECO:0000313" key="4">
    <source>
        <dbReference type="EMBL" id="KAK1742393.1"/>
    </source>
</evidence>
<dbReference type="AlphaFoldDB" id="A0AAD9DE56"/>
<dbReference type="CDD" id="cd08023">
    <property type="entry name" value="GH16_laminarinase_like"/>
    <property type="match status" value="1"/>
</dbReference>
<evidence type="ECO:0000259" key="3">
    <source>
        <dbReference type="PROSITE" id="PS51762"/>
    </source>
</evidence>
<keyword evidence="4" id="KW-0326">Glycosidase</keyword>
<dbReference type="GO" id="GO:0005975">
    <property type="term" value="P:carbohydrate metabolic process"/>
    <property type="evidence" value="ECO:0007669"/>
    <property type="project" value="InterPro"/>
</dbReference>
<feature type="compositionally biased region" description="Polar residues" evidence="2">
    <location>
        <begin position="1"/>
        <end position="10"/>
    </location>
</feature>
<dbReference type="EMBL" id="JATAAI010000011">
    <property type="protein sequence ID" value="KAK1742393.1"/>
    <property type="molecule type" value="Genomic_DNA"/>
</dbReference>
<dbReference type="GO" id="GO:0052861">
    <property type="term" value="F:endo-1,3(4)-beta-glucanase activity"/>
    <property type="evidence" value="ECO:0007669"/>
    <property type="project" value="UniProtKB-EC"/>
</dbReference>
<keyword evidence="4" id="KW-0378">Hydrolase</keyword>
<sequence length="373" mass="40795">MKPTDLPTTEPTRDPTPLPTVEPSSNPTNAPTQAPVSTPDESYCGCPQCTQAVWDTLACDDSLGGCHTCGSRISYVESNNGGNADEACKTVSEQFSTGPCGVCNPLLCNNAVLDDPDPTKLIWSDEFNVDGVPDPSKWSFDYGDGCDVGLCGWGNNELQYYTSDNAVVANGVLRISAKKESVGGRDYSSTRMVTRGKQAFRYGRIQFRARTAGCTARGTWPALWALPEEWVYGGWPNSGEIDVMEAVGYEENKFHGSVHTGAYNHGIGTQKTASVIKSELDWHIFEIDWQEDKIMFAVNGEVYFTFAPDDVTNSAKWPFNQDFHLLLNIAVGGMWGAVEGVDAAAFEGDGQYMELDWWNCVVLGNVLVWTEVI</sequence>
<dbReference type="InterPro" id="IPR000757">
    <property type="entry name" value="Beta-glucanase-like"/>
</dbReference>
<feature type="region of interest" description="Disordered" evidence="2">
    <location>
        <begin position="1"/>
        <end position="37"/>
    </location>
</feature>
<dbReference type="InterPro" id="IPR013320">
    <property type="entry name" value="ConA-like_dom_sf"/>
</dbReference>
<organism evidence="4 5">
    <name type="scientific">Skeletonema marinoi</name>
    <dbReference type="NCBI Taxonomy" id="267567"/>
    <lineage>
        <taxon>Eukaryota</taxon>
        <taxon>Sar</taxon>
        <taxon>Stramenopiles</taxon>
        <taxon>Ochrophyta</taxon>
        <taxon>Bacillariophyta</taxon>
        <taxon>Coscinodiscophyceae</taxon>
        <taxon>Thalassiosirophycidae</taxon>
        <taxon>Thalassiosirales</taxon>
        <taxon>Skeletonemataceae</taxon>
        <taxon>Skeletonema</taxon>
        <taxon>Skeletonema marinoi-dohrnii complex</taxon>
    </lineage>
</organism>
<dbReference type="PANTHER" id="PTHR10963:SF55">
    <property type="entry name" value="GLYCOSIDE HYDROLASE FAMILY 16 PROTEIN"/>
    <property type="match status" value="1"/>
</dbReference>
<comment type="similarity">
    <text evidence="1">Belongs to the glycosyl hydrolase 16 family.</text>
</comment>
<dbReference type="Pfam" id="PF00722">
    <property type="entry name" value="Glyco_hydro_16"/>
    <property type="match status" value="1"/>
</dbReference>
<feature type="compositionally biased region" description="Polar residues" evidence="2">
    <location>
        <begin position="22"/>
        <end position="37"/>
    </location>
</feature>
<comment type="caution">
    <text evidence="4">The sequence shown here is derived from an EMBL/GenBank/DDBJ whole genome shotgun (WGS) entry which is preliminary data.</text>
</comment>
<dbReference type="Proteomes" id="UP001224775">
    <property type="component" value="Unassembled WGS sequence"/>
</dbReference>
<proteinExistence type="inferred from homology"/>
<feature type="domain" description="GH16" evidence="3">
    <location>
        <begin position="125"/>
        <end position="366"/>
    </location>
</feature>
<gene>
    <name evidence="4" type="ORF">QTG54_006958</name>
</gene>
<reference evidence="4" key="1">
    <citation type="submission" date="2023-06" db="EMBL/GenBank/DDBJ databases">
        <title>Survivors Of The Sea: Transcriptome response of Skeletonema marinoi to long-term dormancy.</title>
        <authorList>
            <person name="Pinder M.I.M."/>
            <person name="Kourtchenko O."/>
            <person name="Robertson E.K."/>
            <person name="Larsson T."/>
            <person name="Maumus F."/>
            <person name="Osuna-Cruz C.M."/>
            <person name="Vancaester E."/>
            <person name="Stenow R."/>
            <person name="Vandepoele K."/>
            <person name="Ploug H."/>
            <person name="Bruchert V."/>
            <person name="Godhe A."/>
            <person name="Topel M."/>
        </authorList>
    </citation>
    <scope>NUCLEOTIDE SEQUENCE</scope>
    <source>
        <strain evidence="4">R05AC</strain>
    </source>
</reference>
<protein>
    <submittedName>
        <fullName evidence="4">Laminarinase</fullName>
        <ecNumber evidence="4">3.2.1.6</ecNumber>
    </submittedName>
</protein>
<evidence type="ECO:0000256" key="2">
    <source>
        <dbReference type="SAM" id="MobiDB-lite"/>
    </source>
</evidence>